<protein>
    <submittedName>
        <fullName evidence="1">Uncharacterized protein</fullName>
    </submittedName>
</protein>
<gene>
    <name evidence="1" type="ORF">ABID23_000975</name>
</gene>
<comment type="caution">
    <text evidence="1">The sequence shown here is derived from an EMBL/GenBank/DDBJ whole genome shotgun (WGS) entry which is preliminary data.</text>
</comment>
<organism evidence="1 2">
    <name type="scientific">Bartonella silvatica</name>
    <dbReference type="NCBI Taxonomy" id="357760"/>
    <lineage>
        <taxon>Bacteria</taxon>
        <taxon>Pseudomonadati</taxon>
        <taxon>Pseudomonadota</taxon>
        <taxon>Alphaproteobacteria</taxon>
        <taxon>Hyphomicrobiales</taxon>
        <taxon>Bartonellaceae</taxon>
        <taxon>Bartonella</taxon>
    </lineage>
</organism>
<accession>A0ABV2HH54</accession>
<evidence type="ECO:0000313" key="1">
    <source>
        <dbReference type="EMBL" id="MET3589887.1"/>
    </source>
</evidence>
<dbReference type="RefSeq" id="WP_354189794.1">
    <property type="nucleotide sequence ID" value="NZ_JBEPLI010000008.1"/>
</dbReference>
<name>A0ABV2HH54_9HYPH</name>
<sequence>MAHYLKTFYQGFPLYYAGNIQNTIKLESQKHQAILYMSKKDAMRVAENLALKYCRDDFCVVQQHE</sequence>
<proteinExistence type="predicted"/>
<dbReference type="Proteomes" id="UP001549086">
    <property type="component" value="Unassembled WGS sequence"/>
</dbReference>
<reference evidence="1 2" key="1">
    <citation type="submission" date="2024-06" db="EMBL/GenBank/DDBJ databases">
        <title>Genomic Encyclopedia of Type Strains, Phase IV (KMG-IV): sequencing the most valuable type-strain genomes for metagenomic binning, comparative biology and taxonomic classification.</title>
        <authorList>
            <person name="Goeker M."/>
        </authorList>
    </citation>
    <scope>NUCLEOTIDE SEQUENCE [LARGE SCALE GENOMIC DNA]</scope>
    <source>
        <strain evidence="1 2">DSM 23649</strain>
    </source>
</reference>
<evidence type="ECO:0000313" key="2">
    <source>
        <dbReference type="Proteomes" id="UP001549086"/>
    </source>
</evidence>
<dbReference type="EMBL" id="JBEPLI010000008">
    <property type="protein sequence ID" value="MET3589887.1"/>
    <property type="molecule type" value="Genomic_DNA"/>
</dbReference>
<keyword evidence="2" id="KW-1185">Reference proteome</keyword>